<evidence type="ECO:0000259" key="4">
    <source>
        <dbReference type="PROSITE" id="PS50157"/>
    </source>
</evidence>
<dbReference type="GO" id="GO:0008270">
    <property type="term" value="F:zinc ion binding"/>
    <property type="evidence" value="ECO:0007669"/>
    <property type="project" value="UniProtKB-KW"/>
</dbReference>
<dbReference type="InterPro" id="IPR050758">
    <property type="entry name" value="Znf_C2H2-type"/>
</dbReference>
<reference evidence="5 6" key="1">
    <citation type="journal article" date="2019" name="PLoS Biol.">
        <title>Sex chromosomes control vertical transmission of feminizing Wolbachia symbionts in an isopod.</title>
        <authorList>
            <person name="Becking T."/>
            <person name="Chebbi M.A."/>
            <person name="Giraud I."/>
            <person name="Moumen B."/>
            <person name="Laverre T."/>
            <person name="Caubet Y."/>
            <person name="Peccoud J."/>
            <person name="Gilbert C."/>
            <person name="Cordaux R."/>
        </authorList>
    </citation>
    <scope>NUCLEOTIDE SEQUENCE [LARGE SCALE GENOMIC DNA]</scope>
    <source>
        <strain evidence="5">ANa2</strain>
        <tissue evidence="5">Whole body excluding digestive tract and cuticle</tissue>
    </source>
</reference>
<evidence type="ECO:0000256" key="2">
    <source>
        <dbReference type="ARBA" id="ARBA00022737"/>
    </source>
</evidence>
<dbReference type="Gene3D" id="3.30.160.60">
    <property type="entry name" value="Classic Zinc Finger"/>
    <property type="match status" value="1"/>
</dbReference>
<keyword evidence="3" id="KW-0862">Zinc</keyword>
<evidence type="ECO:0000313" key="6">
    <source>
        <dbReference type="Proteomes" id="UP000326759"/>
    </source>
</evidence>
<dbReference type="SUPFAM" id="SSF57667">
    <property type="entry name" value="beta-beta-alpha zinc fingers"/>
    <property type="match status" value="2"/>
</dbReference>
<keyword evidence="1" id="KW-0479">Metal-binding</keyword>
<dbReference type="OrthoDB" id="9411774at2759"/>
<sequence>MNQTTVTVNPISNTTLTTNAQKAYKCETCSATFTEKLYFDLHKQTHHQKEMPVVQILMNPGTAHQVIPQPSPAHQGSAQIIIQEDQLASYKRAYGVEPQQVYTLAPVTQYQVITTNSRNGTQSIANQCDQCTASFIESNELEEHKKKHTGDGPFTCEDCHFTFMYKIIRQDV</sequence>
<gene>
    <name evidence="5" type="ORF">Anas_02360</name>
</gene>
<dbReference type="PROSITE" id="PS00028">
    <property type="entry name" value="ZINC_FINGER_C2H2_1"/>
    <property type="match status" value="2"/>
</dbReference>
<dbReference type="Gene3D" id="3.30.40.10">
    <property type="entry name" value="Zinc/RING finger domain, C3HC4 (zinc finger)"/>
    <property type="match status" value="1"/>
</dbReference>
<accession>A0A5N5TIA9</accession>
<dbReference type="SMART" id="SM00355">
    <property type="entry name" value="ZnF_C2H2"/>
    <property type="match status" value="2"/>
</dbReference>
<dbReference type="PANTHER" id="PTHR23234">
    <property type="entry name" value="ZNF44 PROTEIN"/>
    <property type="match status" value="1"/>
</dbReference>
<evidence type="ECO:0000256" key="1">
    <source>
        <dbReference type="ARBA" id="ARBA00022723"/>
    </source>
</evidence>
<organism evidence="5 6">
    <name type="scientific">Armadillidium nasatum</name>
    <dbReference type="NCBI Taxonomy" id="96803"/>
    <lineage>
        <taxon>Eukaryota</taxon>
        <taxon>Metazoa</taxon>
        <taxon>Ecdysozoa</taxon>
        <taxon>Arthropoda</taxon>
        <taxon>Crustacea</taxon>
        <taxon>Multicrustacea</taxon>
        <taxon>Malacostraca</taxon>
        <taxon>Eumalacostraca</taxon>
        <taxon>Peracarida</taxon>
        <taxon>Isopoda</taxon>
        <taxon>Oniscidea</taxon>
        <taxon>Crinocheta</taxon>
        <taxon>Armadillidiidae</taxon>
        <taxon>Armadillidium</taxon>
    </lineage>
</organism>
<name>A0A5N5TIA9_9CRUS</name>
<comment type="caution">
    <text evidence="5">The sequence shown here is derived from an EMBL/GenBank/DDBJ whole genome shotgun (WGS) entry which is preliminary data.</text>
</comment>
<keyword evidence="6" id="KW-1185">Reference proteome</keyword>
<feature type="domain" description="C2H2-type" evidence="4">
    <location>
        <begin position="24"/>
        <end position="52"/>
    </location>
</feature>
<dbReference type="InterPro" id="IPR013087">
    <property type="entry name" value="Znf_C2H2_type"/>
</dbReference>
<keyword evidence="3" id="KW-0863">Zinc-finger</keyword>
<keyword evidence="2" id="KW-0677">Repeat</keyword>
<dbReference type="PANTHER" id="PTHR23234:SF10">
    <property type="entry name" value="RIKEN CDNA 6720489N17 GENE-RELATED"/>
    <property type="match status" value="1"/>
</dbReference>
<dbReference type="AlphaFoldDB" id="A0A5N5TIA9"/>
<dbReference type="Proteomes" id="UP000326759">
    <property type="component" value="Unassembled WGS sequence"/>
</dbReference>
<proteinExistence type="predicted"/>
<dbReference type="PROSITE" id="PS50157">
    <property type="entry name" value="ZINC_FINGER_C2H2_2"/>
    <property type="match status" value="2"/>
</dbReference>
<dbReference type="InterPro" id="IPR036236">
    <property type="entry name" value="Znf_C2H2_sf"/>
</dbReference>
<dbReference type="EMBL" id="SEYY01002077">
    <property type="protein sequence ID" value="KAB7504945.1"/>
    <property type="molecule type" value="Genomic_DNA"/>
</dbReference>
<feature type="domain" description="C2H2-type" evidence="4">
    <location>
        <begin position="126"/>
        <end position="153"/>
    </location>
</feature>
<dbReference type="InterPro" id="IPR013083">
    <property type="entry name" value="Znf_RING/FYVE/PHD"/>
</dbReference>
<evidence type="ECO:0000256" key="3">
    <source>
        <dbReference type="PROSITE-ProRule" id="PRU00042"/>
    </source>
</evidence>
<protein>
    <recommendedName>
        <fullName evidence="4">C2H2-type domain-containing protein</fullName>
    </recommendedName>
</protein>
<evidence type="ECO:0000313" key="5">
    <source>
        <dbReference type="EMBL" id="KAB7504945.1"/>
    </source>
</evidence>